<reference evidence="1 2" key="1">
    <citation type="journal article" date="2016" name="ISME J.">
        <title>Chasing the elusive Euryarchaeota class WSA2: genomes reveal a uniquely fastidious methyl-reducing methanogen.</title>
        <authorList>
            <person name="Nobu M.K."/>
            <person name="Narihiro T."/>
            <person name="Kuroda K."/>
            <person name="Mei R."/>
            <person name="Liu W.T."/>
        </authorList>
    </citation>
    <scope>NUCLEOTIDE SEQUENCE [LARGE SCALE GENOMIC DNA]</scope>
    <source>
        <strain evidence="1">U1lsi0528_Bin089</strain>
    </source>
</reference>
<organism evidence="1 2">
    <name type="scientific">Candidatus Methanofastidiosum methylothiophilum</name>
    <dbReference type="NCBI Taxonomy" id="1705564"/>
    <lineage>
        <taxon>Archaea</taxon>
        <taxon>Methanobacteriati</taxon>
        <taxon>Methanobacteriota</taxon>
        <taxon>Stenosarchaea group</taxon>
        <taxon>Candidatus Methanofastidiosia</taxon>
        <taxon>Candidatus Methanofastidiosales</taxon>
        <taxon>Candidatus Methanofastidiosaceae</taxon>
        <taxon>Candidatus Methanofastidiosum</taxon>
    </lineage>
</organism>
<gene>
    <name evidence="1" type="ORF">AMQ74_01216</name>
</gene>
<comment type="caution">
    <text evidence="1">The sequence shown here is derived from an EMBL/GenBank/DDBJ whole genome shotgun (WGS) entry which is preliminary data.</text>
</comment>
<dbReference type="EMBL" id="LNGD01000077">
    <property type="protein sequence ID" value="KYC50661.1"/>
    <property type="molecule type" value="Genomic_DNA"/>
</dbReference>
<proteinExistence type="predicted"/>
<dbReference type="AlphaFoldDB" id="A0A150J097"/>
<evidence type="ECO:0000313" key="1">
    <source>
        <dbReference type="EMBL" id="KYC50661.1"/>
    </source>
</evidence>
<accession>A0A150J097</accession>
<name>A0A150J097_9EURY</name>
<dbReference type="Proteomes" id="UP000075578">
    <property type="component" value="Unassembled WGS sequence"/>
</dbReference>
<evidence type="ECO:0000313" key="2">
    <source>
        <dbReference type="Proteomes" id="UP000075578"/>
    </source>
</evidence>
<sequence length="133" mass="15748">MYQLYEIRDWIYECERFLFLAEVHFIDEKVSPLCHNFCHVLTGNKLREMLDLLAEQQCSCLNVHSCVTPKELDLFKCIVDNVSSERWHELCTEKIMEAQNILHKLACGLENDIMQVYKEKGYPLLCPETELYL</sequence>
<protein>
    <submittedName>
        <fullName evidence="1">Uncharacterized protein</fullName>
    </submittedName>
</protein>